<feature type="region of interest" description="Disordered" evidence="1">
    <location>
        <begin position="556"/>
        <end position="591"/>
    </location>
</feature>
<dbReference type="RefSeq" id="WP_189251399.1">
    <property type="nucleotide sequence ID" value="NZ_BMQJ01000049.1"/>
</dbReference>
<evidence type="ECO:0000313" key="2">
    <source>
        <dbReference type="EMBL" id="GGQ36285.1"/>
    </source>
</evidence>
<protein>
    <recommendedName>
        <fullName evidence="4">Transposase</fullName>
    </recommendedName>
</protein>
<name>A0ABQ2RMS3_9ACTN</name>
<comment type="caution">
    <text evidence="2">The sequence shown here is derived from an EMBL/GenBank/DDBJ whole genome shotgun (WGS) entry which is preliminary data.</text>
</comment>
<proteinExistence type="predicted"/>
<evidence type="ECO:0000313" key="3">
    <source>
        <dbReference type="Proteomes" id="UP000611554"/>
    </source>
</evidence>
<reference evidence="3" key="1">
    <citation type="journal article" date="2019" name="Int. J. Syst. Evol. Microbiol.">
        <title>The Global Catalogue of Microorganisms (GCM) 10K type strain sequencing project: providing services to taxonomists for standard genome sequencing and annotation.</title>
        <authorList>
            <consortium name="The Broad Institute Genomics Platform"/>
            <consortium name="The Broad Institute Genome Sequencing Center for Infectious Disease"/>
            <person name="Wu L."/>
            <person name="Ma J."/>
        </authorList>
    </citation>
    <scope>NUCLEOTIDE SEQUENCE [LARGE SCALE GENOMIC DNA]</scope>
    <source>
        <strain evidence="3">JCM 3115</strain>
    </source>
</reference>
<organism evidence="2 3">
    <name type="scientific">Streptosporangium pseudovulgare</name>
    <dbReference type="NCBI Taxonomy" id="35765"/>
    <lineage>
        <taxon>Bacteria</taxon>
        <taxon>Bacillati</taxon>
        <taxon>Actinomycetota</taxon>
        <taxon>Actinomycetes</taxon>
        <taxon>Streptosporangiales</taxon>
        <taxon>Streptosporangiaceae</taxon>
        <taxon>Streptosporangium</taxon>
    </lineage>
</organism>
<accession>A0ABQ2RMS3</accession>
<dbReference type="Proteomes" id="UP000611554">
    <property type="component" value="Unassembled WGS sequence"/>
</dbReference>
<sequence length="591" mass="64085">MADGSRPRTTRVAACRPRPVTEAPLLIPDAMAAHLDDLLTDTGVIEVIETEFAHRPGPPGMPVRTVLLGLLLAVYYTGSAQLADAWRLMAFSLSPATRRRHQIPDIDPDDRHAQHALSRRFYRTFDKITTGLDVVRVDRRRRLTAAEADAYTSAWDDDEPEHQRKRDLLQDIVTRLVLTPVRRARGRGYLAHYGGDVGIDATAIPTWARPPRLRRSTGQPVASIEITAGWHHSAGDGPPTFGYSATLATAARTRDTLGTHPQLALGLVLDTPHRRVGPAAITALDAIASLGLPTGTLAVDRAYTDQSADHFARPARAYGYRLALDYRVEQRGLQGSVHGALLVDGNLACPLMPDPLLHATTGLDDAAVRAPDDELTALIHARRPYLLKVKQTSDAEGRLRLQCPAAGTAPSVNCPRFTQARAAARGPRTRIDLTDARQRAAHAAAKPTVLLPKTGSDDGCLPTICTQQTITLRPGDLGHKDKLRQDLPYLSPVWKGAFKAIRANTEGINGRLKGQVINLADPTNRLAHGRVAQTILVALMVCVANQKILLSWRQVHNPEPRPSSPTGDGLPAEPGIDDTTGNSGRPPPDRP</sequence>
<gene>
    <name evidence="2" type="ORF">GCM10010140_77710</name>
</gene>
<evidence type="ECO:0000256" key="1">
    <source>
        <dbReference type="SAM" id="MobiDB-lite"/>
    </source>
</evidence>
<dbReference type="EMBL" id="BMQJ01000049">
    <property type="protein sequence ID" value="GGQ36285.1"/>
    <property type="molecule type" value="Genomic_DNA"/>
</dbReference>
<keyword evidence="3" id="KW-1185">Reference proteome</keyword>
<evidence type="ECO:0008006" key="4">
    <source>
        <dbReference type="Google" id="ProtNLM"/>
    </source>
</evidence>